<keyword evidence="11" id="KW-1185">Reference proteome</keyword>
<dbReference type="AlphaFoldDB" id="A0AAV5T4W3"/>
<evidence type="ECO:0000313" key="11">
    <source>
        <dbReference type="Proteomes" id="UP001432027"/>
    </source>
</evidence>
<accession>A0AAV5T4W3</accession>
<dbReference type="InterPro" id="IPR010987">
    <property type="entry name" value="Glutathione-S-Trfase_C-like"/>
</dbReference>
<dbReference type="EMBL" id="BTSX01000003">
    <property type="protein sequence ID" value="GMS90556.1"/>
    <property type="molecule type" value="Genomic_DNA"/>
</dbReference>
<keyword evidence="6" id="KW-0828">Tyrosine catabolism</keyword>
<dbReference type="SFLD" id="SFLDG00358">
    <property type="entry name" value="Main_(cytGST)"/>
    <property type="match status" value="1"/>
</dbReference>
<evidence type="ECO:0000256" key="4">
    <source>
        <dbReference type="ARBA" id="ARBA00010007"/>
    </source>
</evidence>
<dbReference type="EC" id="5.2.1.2" evidence="5"/>
<dbReference type="GO" id="GO:0016034">
    <property type="term" value="F:maleylacetoacetate isomerase activity"/>
    <property type="evidence" value="ECO:0007669"/>
    <property type="project" value="UniProtKB-EC"/>
</dbReference>
<proteinExistence type="inferred from homology"/>
<evidence type="ECO:0000256" key="1">
    <source>
        <dbReference type="ARBA" id="ARBA00001622"/>
    </source>
</evidence>
<dbReference type="InterPro" id="IPR040079">
    <property type="entry name" value="Glutathione_S-Trfase"/>
</dbReference>
<feature type="domain" description="GST N-terminal" evidence="8">
    <location>
        <begin position="1"/>
        <end position="83"/>
    </location>
</feature>
<dbReference type="GO" id="GO:0004364">
    <property type="term" value="F:glutathione transferase activity"/>
    <property type="evidence" value="ECO:0007669"/>
    <property type="project" value="TreeGrafter"/>
</dbReference>
<comment type="pathway">
    <text evidence="3">Amino-acid degradation; L-phenylalanine degradation; acetoacetate and fumarate from L-phenylalanine: step 5/6.</text>
</comment>
<dbReference type="PANTHER" id="PTHR42673">
    <property type="entry name" value="MALEYLACETOACETATE ISOMERASE"/>
    <property type="match status" value="1"/>
</dbReference>
<dbReference type="Proteomes" id="UP001432027">
    <property type="component" value="Unassembled WGS sequence"/>
</dbReference>
<name>A0AAV5T4W3_9BILA</name>
<gene>
    <name evidence="10" type="ORF">PENTCL1PPCAC_12731</name>
</gene>
<evidence type="ECO:0000259" key="8">
    <source>
        <dbReference type="PROSITE" id="PS50404"/>
    </source>
</evidence>
<comment type="catalytic activity">
    <reaction evidence="1">
        <text>4-maleylacetoacetate = 4-fumarylacetoacetate</text>
        <dbReference type="Rhea" id="RHEA:14817"/>
        <dbReference type="ChEBI" id="CHEBI:17105"/>
        <dbReference type="ChEBI" id="CHEBI:18034"/>
        <dbReference type="EC" id="5.2.1.2"/>
    </reaction>
</comment>
<protein>
    <recommendedName>
        <fullName evidence="5">maleylacetoacetate isomerase</fullName>
        <ecNumber evidence="5">5.2.1.2</ecNumber>
    </recommendedName>
</protein>
<dbReference type="InterPro" id="IPR036249">
    <property type="entry name" value="Thioredoxin-like_sf"/>
</dbReference>
<keyword evidence="7" id="KW-0585">Phenylalanine catabolism</keyword>
<dbReference type="PANTHER" id="PTHR42673:SF4">
    <property type="entry name" value="MALEYLACETOACETATE ISOMERASE"/>
    <property type="match status" value="1"/>
</dbReference>
<feature type="domain" description="GST C-terminal" evidence="9">
    <location>
        <begin position="88"/>
        <end position="213"/>
    </location>
</feature>
<dbReference type="SUPFAM" id="SSF52833">
    <property type="entry name" value="Thioredoxin-like"/>
    <property type="match status" value="1"/>
</dbReference>
<dbReference type="Gene3D" id="1.20.1050.10">
    <property type="match status" value="1"/>
</dbReference>
<evidence type="ECO:0000313" key="10">
    <source>
        <dbReference type="EMBL" id="GMS90556.1"/>
    </source>
</evidence>
<evidence type="ECO:0000256" key="6">
    <source>
        <dbReference type="ARBA" id="ARBA00022878"/>
    </source>
</evidence>
<dbReference type="PROSITE" id="PS50404">
    <property type="entry name" value="GST_NTER"/>
    <property type="match status" value="1"/>
</dbReference>
<evidence type="ECO:0000256" key="3">
    <source>
        <dbReference type="ARBA" id="ARBA00004671"/>
    </source>
</evidence>
<dbReference type="GO" id="GO:0005739">
    <property type="term" value="C:mitochondrion"/>
    <property type="evidence" value="ECO:0007669"/>
    <property type="project" value="TreeGrafter"/>
</dbReference>
<feature type="non-terminal residue" evidence="10">
    <location>
        <position position="1"/>
    </location>
</feature>
<comment type="cofactor">
    <cofactor evidence="2">
        <name>glutathione</name>
        <dbReference type="ChEBI" id="CHEBI:57925"/>
    </cofactor>
</comment>
<organism evidence="10 11">
    <name type="scientific">Pristionchus entomophagus</name>
    <dbReference type="NCBI Taxonomy" id="358040"/>
    <lineage>
        <taxon>Eukaryota</taxon>
        <taxon>Metazoa</taxon>
        <taxon>Ecdysozoa</taxon>
        <taxon>Nematoda</taxon>
        <taxon>Chromadorea</taxon>
        <taxon>Rhabditida</taxon>
        <taxon>Rhabditina</taxon>
        <taxon>Diplogasteromorpha</taxon>
        <taxon>Diplogasteroidea</taxon>
        <taxon>Neodiplogasteridae</taxon>
        <taxon>Pristionchus</taxon>
    </lineage>
</organism>
<dbReference type="InterPro" id="IPR005955">
    <property type="entry name" value="GST_Zeta"/>
</dbReference>
<evidence type="ECO:0000256" key="2">
    <source>
        <dbReference type="ARBA" id="ARBA00001955"/>
    </source>
</evidence>
<comment type="caution">
    <text evidence="10">The sequence shown here is derived from an EMBL/GenBank/DDBJ whole genome shotgun (WGS) entry which is preliminary data.</text>
</comment>
<dbReference type="GO" id="GO:0006559">
    <property type="term" value="P:L-phenylalanine catabolic process"/>
    <property type="evidence" value="ECO:0007669"/>
    <property type="project" value="UniProtKB-KW"/>
</dbReference>
<comment type="similarity">
    <text evidence="4">Belongs to the GST superfamily. Zeta family.</text>
</comment>
<evidence type="ECO:0000259" key="9">
    <source>
        <dbReference type="PROSITE" id="PS50405"/>
    </source>
</evidence>
<dbReference type="SFLD" id="SFLDS00019">
    <property type="entry name" value="Glutathione_Transferase_(cytos"/>
    <property type="match status" value="1"/>
</dbReference>
<dbReference type="Gene3D" id="3.40.30.10">
    <property type="entry name" value="Glutaredoxin"/>
    <property type="match status" value="1"/>
</dbReference>
<dbReference type="SUPFAM" id="SSF47616">
    <property type="entry name" value="GST C-terminal domain-like"/>
    <property type="match status" value="1"/>
</dbReference>
<evidence type="ECO:0000256" key="7">
    <source>
        <dbReference type="ARBA" id="ARBA00023232"/>
    </source>
</evidence>
<sequence length="215" mass="23763">SKLTLLSKLTSSTSWRVRCALNYKGIGYNTLPVNLQDLSDDNGRKMLQLNPASRVPVLIHGERVITESLAIIEYLEENFGGPHLLPSDSYDRARSRAIALHITSAIHPIQSSRVTKRVDDLMGARTGKEWAKYWMHRGLKELEGMVSRSAGKYCVGDSVSVADTCLPSIIYKGMTMGVDLAEFPTLTRVDKNLALLLSFEAARPGKKSDASKLNE</sequence>
<dbReference type="GO" id="GO:0006572">
    <property type="term" value="P:L-tyrosine catabolic process"/>
    <property type="evidence" value="ECO:0007669"/>
    <property type="project" value="UniProtKB-KW"/>
</dbReference>
<dbReference type="NCBIfam" id="TIGR01262">
    <property type="entry name" value="maiA"/>
    <property type="match status" value="1"/>
</dbReference>
<dbReference type="GO" id="GO:0006749">
    <property type="term" value="P:glutathione metabolic process"/>
    <property type="evidence" value="ECO:0007669"/>
    <property type="project" value="TreeGrafter"/>
</dbReference>
<dbReference type="InterPro" id="IPR036282">
    <property type="entry name" value="Glutathione-S-Trfase_C_sf"/>
</dbReference>
<dbReference type="Pfam" id="PF13417">
    <property type="entry name" value="GST_N_3"/>
    <property type="match status" value="1"/>
</dbReference>
<reference evidence="10" key="1">
    <citation type="submission" date="2023-10" db="EMBL/GenBank/DDBJ databases">
        <title>Genome assembly of Pristionchus species.</title>
        <authorList>
            <person name="Yoshida K."/>
            <person name="Sommer R.J."/>
        </authorList>
    </citation>
    <scope>NUCLEOTIDE SEQUENCE</scope>
    <source>
        <strain evidence="10">RS0144</strain>
    </source>
</reference>
<dbReference type="InterPro" id="IPR004045">
    <property type="entry name" value="Glutathione_S-Trfase_N"/>
</dbReference>
<dbReference type="PROSITE" id="PS50405">
    <property type="entry name" value="GST_CTER"/>
    <property type="match status" value="1"/>
</dbReference>
<evidence type="ECO:0000256" key="5">
    <source>
        <dbReference type="ARBA" id="ARBA00013199"/>
    </source>
</evidence>